<dbReference type="AlphaFoldDB" id="A0A245ZVX6"/>
<evidence type="ECO:0000313" key="7">
    <source>
        <dbReference type="Proteomes" id="UP000197290"/>
    </source>
</evidence>
<feature type="compositionally biased region" description="Polar residues" evidence="4">
    <location>
        <begin position="104"/>
        <end position="113"/>
    </location>
</feature>
<dbReference type="PANTHER" id="PTHR46332:SF5">
    <property type="entry name" value="ASPARTATE BETA-HYDROXYLASE DOMAIN CONTAINING 2"/>
    <property type="match status" value="1"/>
</dbReference>
<dbReference type="InterPro" id="IPR051821">
    <property type="entry name" value="Asp/Asn_beta-hydroxylase"/>
</dbReference>
<dbReference type="Proteomes" id="UP000197290">
    <property type="component" value="Unassembled WGS sequence"/>
</dbReference>
<evidence type="ECO:0000256" key="2">
    <source>
        <dbReference type="ARBA" id="ARBA00022964"/>
    </source>
</evidence>
<keyword evidence="2" id="KW-0223">Dioxygenase</keyword>
<accession>A0A245ZVX6</accession>
<dbReference type="PANTHER" id="PTHR46332">
    <property type="entry name" value="ASPARTATE BETA-HYDROXYLASE DOMAIN-CONTAINING PROTEIN 2"/>
    <property type="match status" value="1"/>
</dbReference>
<reference evidence="6 7" key="1">
    <citation type="submission" date="2017-03" db="EMBL/GenBank/DDBJ databases">
        <title>Genome sequence of Sphingomonas dokdonensis DSM 21029.</title>
        <authorList>
            <person name="Poehlein A."/>
            <person name="Wuebbeler J.H."/>
            <person name="Steinbuechel A."/>
            <person name="Daniel R."/>
        </authorList>
    </citation>
    <scope>NUCLEOTIDE SEQUENCE [LARGE SCALE GENOMIC DNA]</scope>
    <source>
        <strain evidence="6 7">DSM 21029</strain>
    </source>
</reference>
<dbReference type="RefSeq" id="WP_088366056.1">
    <property type="nucleotide sequence ID" value="NZ_NBBI01000001.1"/>
</dbReference>
<dbReference type="InterPro" id="IPR027443">
    <property type="entry name" value="IPNS-like_sf"/>
</dbReference>
<feature type="region of interest" description="Disordered" evidence="4">
    <location>
        <begin position="90"/>
        <end position="116"/>
    </location>
</feature>
<comment type="caution">
    <text evidence="6">The sequence shown here is derived from an EMBL/GenBank/DDBJ whole genome shotgun (WGS) entry which is preliminary data.</text>
</comment>
<evidence type="ECO:0000256" key="4">
    <source>
        <dbReference type="SAM" id="MobiDB-lite"/>
    </source>
</evidence>
<evidence type="ECO:0000259" key="5">
    <source>
        <dbReference type="Pfam" id="PF05118"/>
    </source>
</evidence>
<name>A0A245ZVX6_9SPHN</name>
<dbReference type="InterPro" id="IPR007803">
    <property type="entry name" value="Asp/Arg/Pro-Hydrxlase"/>
</dbReference>
<dbReference type="GO" id="GO:0016020">
    <property type="term" value="C:membrane"/>
    <property type="evidence" value="ECO:0007669"/>
    <property type="project" value="TreeGrafter"/>
</dbReference>
<gene>
    <name evidence="6" type="ORF">SPDO_07510</name>
</gene>
<evidence type="ECO:0000313" key="6">
    <source>
        <dbReference type="EMBL" id="OWK33862.1"/>
    </source>
</evidence>
<comment type="similarity">
    <text evidence="1">Belongs to the aspartyl/asparaginyl beta-hydroxylase family.</text>
</comment>
<dbReference type="GO" id="GO:0051213">
    <property type="term" value="F:dioxygenase activity"/>
    <property type="evidence" value="ECO:0007669"/>
    <property type="project" value="UniProtKB-KW"/>
</dbReference>
<evidence type="ECO:0000256" key="3">
    <source>
        <dbReference type="ARBA" id="ARBA00023002"/>
    </source>
</evidence>
<sequence>MSAELTAGSIPPIALRPRTPAPIVAAPRRAVLALIGNHLRGPLNRLIAASSIIPNDPVLDVRLFPWTQLFRDRWEEIRAEAVEVALCGHASPSDGGSAPDQHAMPQTTDSPSLGHSDHVYRVDENAARCPVTSGLARQVPGLSSAFFSLLAPGTHVPAHRGVSKGLVTCHLGLGVPRDGDARMRVGRRVVRWAEGETLVFDDTFEHEVWNDTDEICLVLLLEFDRPLRNPGKWIANLVRQTARRAAFAQERRRNLTA</sequence>
<keyword evidence="7" id="KW-1185">Reference proteome</keyword>
<dbReference type="OrthoDB" id="21665at2"/>
<dbReference type="EMBL" id="NBBI01000001">
    <property type="protein sequence ID" value="OWK33862.1"/>
    <property type="molecule type" value="Genomic_DNA"/>
</dbReference>
<organism evidence="6 7">
    <name type="scientific">Sphingomonas dokdonensis</name>
    <dbReference type="NCBI Taxonomy" id="344880"/>
    <lineage>
        <taxon>Bacteria</taxon>
        <taxon>Pseudomonadati</taxon>
        <taxon>Pseudomonadota</taxon>
        <taxon>Alphaproteobacteria</taxon>
        <taxon>Sphingomonadales</taxon>
        <taxon>Sphingomonadaceae</taxon>
        <taxon>Sphingomonas</taxon>
    </lineage>
</organism>
<protein>
    <submittedName>
        <fullName evidence="6">Aspartyl/asparaginyl beta-hydroxylase</fullName>
    </submittedName>
</protein>
<dbReference type="Pfam" id="PF05118">
    <property type="entry name" value="Asp_Arg_Hydrox"/>
    <property type="match status" value="1"/>
</dbReference>
<feature type="domain" description="Aspartyl/asparaginy/proline hydroxylase" evidence="5">
    <location>
        <begin position="72"/>
        <end position="226"/>
    </location>
</feature>
<keyword evidence="3" id="KW-0560">Oxidoreductase</keyword>
<evidence type="ECO:0000256" key="1">
    <source>
        <dbReference type="ARBA" id="ARBA00007730"/>
    </source>
</evidence>
<dbReference type="Gene3D" id="2.60.120.330">
    <property type="entry name" value="B-lactam Antibiotic, Isopenicillin N Synthase, Chain"/>
    <property type="match status" value="1"/>
</dbReference>
<dbReference type="SUPFAM" id="SSF51197">
    <property type="entry name" value="Clavaminate synthase-like"/>
    <property type="match status" value="1"/>
</dbReference>
<proteinExistence type="inferred from homology"/>